<evidence type="ECO:0000313" key="1">
    <source>
        <dbReference type="EMBL" id="PKK89780.1"/>
    </source>
</evidence>
<dbReference type="EMBL" id="PGXC01000012">
    <property type="protein sequence ID" value="PKK89780.1"/>
    <property type="molecule type" value="Genomic_DNA"/>
</dbReference>
<proteinExistence type="predicted"/>
<accession>A0A2N1PN80</accession>
<comment type="caution">
    <text evidence="1">The sequence shown here is derived from an EMBL/GenBank/DDBJ whole genome shotgun (WGS) entry which is preliminary data.</text>
</comment>
<evidence type="ECO:0000313" key="2">
    <source>
        <dbReference type="Proteomes" id="UP000233256"/>
    </source>
</evidence>
<name>A0A2N1PN80_9BACT</name>
<dbReference type="Proteomes" id="UP000233256">
    <property type="component" value="Unassembled WGS sequence"/>
</dbReference>
<reference evidence="1 2" key="1">
    <citation type="journal article" date="2017" name="ISME J.">
        <title>Potential for microbial H2 and metal transformations associated with novel bacteria and archaea in deep terrestrial subsurface sediments.</title>
        <authorList>
            <person name="Hernsdorf A.W."/>
            <person name="Amano Y."/>
            <person name="Miyakawa K."/>
            <person name="Ise K."/>
            <person name="Suzuki Y."/>
            <person name="Anantharaman K."/>
            <person name="Probst A."/>
            <person name="Burstein D."/>
            <person name="Thomas B.C."/>
            <person name="Banfield J.F."/>
        </authorList>
    </citation>
    <scope>NUCLEOTIDE SEQUENCE [LARGE SCALE GENOMIC DNA]</scope>
    <source>
        <strain evidence="1">HGW-Wallbacteria-1</strain>
    </source>
</reference>
<sequence>MSFSSKPLFRDFRFTLLFSLFSLVLLIMPCFNGPALAVKDSIPITLSQVSISPLAADDVMASTETGTSSTVGFIADSRISLVISSRLDGVSLEVSVIQIDPATGPTGAGPSSVSGVLAGKTVFPAQDQGRVFIDFSGPGGPCRPLPGKILAVAVSTGPGCALQASATVTVASPVTSLGSPSFPATDPDVPPGARVIQRPDGTRLIIGRARP</sequence>
<protein>
    <submittedName>
        <fullName evidence="1">Uncharacterized protein</fullName>
    </submittedName>
</protein>
<organism evidence="1 2">
    <name type="scientific">Candidatus Wallbacteria bacterium HGW-Wallbacteria-1</name>
    <dbReference type="NCBI Taxonomy" id="2013854"/>
    <lineage>
        <taxon>Bacteria</taxon>
        <taxon>Candidatus Walliibacteriota</taxon>
    </lineage>
</organism>
<dbReference type="AlphaFoldDB" id="A0A2N1PN80"/>
<gene>
    <name evidence="1" type="ORF">CVV64_12705</name>
</gene>